<proteinExistence type="inferred from homology"/>
<comment type="similarity">
    <text evidence="1">Belongs to the ArgJ family.</text>
</comment>
<reference evidence="6 7" key="1">
    <citation type="journal article" date="2018" name="Nat. Biotechnol.">
        <title>A standardized bacterial taxonomy based on genome phylogeny substantially revises the tree of life.</title>
        <authorList>
            <person name="Parks D.H."/>
            <person name="Chuvochina M."/>
            <person name="Waite D.W."/>
            <person name="Rinke C."/>
            <person name="Skarshewski A."/>
            <person name="Chaumeil P.A."/>
            <person name="Hugenholtz P."/>
        </authorList>
    </citation>
    <scope>NUCLEOTIDE SEQUENCE [LARGE SCALE GENOMIC DNA]</scope>
    <source>
        <strain evidence="6">UBA8707</strain>
    </source>
</reference>
<evidence type="ECO:0000256" key="1">
    <source>
        <dbReference type="ARBA" id="ARBA00006774"/>
    </source>
</evidence>
<dbReference type="AlphaFoldDB" id="A0A358HN58"/>
<dbReference type="SUPFAM" id="SSF56266">
    <property type="entry name" value="DmpA/ArgJ-like"/>
    <property type="match status" value="1"/>
</dbReference>
<comment type="subunit">
    <text evidence="2">Heterotetramer of two alpha and two beta chains.</text>
</comment>
<evidence type="ECO:0000256" key="3">
    <source>
        <dbReference type="ARBA" id="ARBA00022679"/>
    </source>
</evidence>
<dbReference type="GO" id="GO:0004358">
    <property type="term" value="F:L-glutamate N-acetyltransferase activity, acting on acetyl-L-ornithine as donor"/>
    <property type="evidence" value="ECO:0007669"/>
    <property type="project" value="InterPro"/>
</dbReference>
<evidence type="ECO:0000256" key="2">
    <source>
        <dbReference type="ARBA" id="ARBA00011475"/>
    </source>
</evidence>
<feature type="non-terminal residue" evidence="6">
    <location>
        <position position="1"/>
    </location>
</feature>
<sequence length="57" mass="6262">AKNGERVEDYDETPVEAHIKGQYIDIVADLGFGDGAATVWTCDLTHGYISINADYRS</sequence>
<dbReference type="GO" id="GO:0006526">
    <property type="term" value="P:L-arginine biosynthetic process"/>
    <property type="evidence" value="ECO:0007669"/>
    <property type="project" value="InterPro"/>
</dbReference>
<dbReference type="Proteomes" id="UP000264753">
    <property type="component" value="Unassembled WGS sequence"/>
</dbReference>
<keyword evidence="3 6" id="KW-0808">Transferase</keyword>
<name>A0A358HN58_9PROT</name>
<protein>
    <submittedName>
        <fullName evidence="6">Bifunctional ornithine acetyltransferase/N-acetylglutamate synthase</fullName>
    </submittedName>
</protein>
<keyword evidence="4" id="KW-0068">Autocatalytic cleavage</keyword>
<keyword evidence="5" id="KW-0012">Acyltransferase</keyword>
<comment type="caution">
    <text evidence="6">The sequence shown here is derived from an EMBL/GenBank/DDBJ whole genome shotgun (WGS) entry which is preliminary data.</text>
</comment>
<gene>
    <name evidence="6" type="ORF">DEF21_01630</name>
</gene>
<evidence type="ECO:0000313" key="6">
    <source>
        <dbReference type="EMBL" id="HBU96590.1"/>
    </source>
</evidence>
<dbReference type="EMBL" id="DOOG01000016">
    <property type="protein sequence ID" value="HBU96590.1"/>
    <property type="molecule type" value="Genomic_DNA"/>
</dbReference>
<evidence type="ECO:0000256" key="5">
    <source>
        <dbReference type="ARBA" id="ARBA00023315"/>
    </source>
</evidence>
<accession>A0A358HN58</accession>
<dbReference type="RefSeq" id="WP_276650957.1">
    <property type="nucleotide sequence ID" value="NZ_DOOG01000016.1"/>
</dbReference>
<dbReference type="Pfam" id="PF01960">
    <property type="entry name" value="ArgJ"/>
    <property type="match status" value="1"/>
</dbReference>
<dbReference type="Gene3D" id="3.10.20.340">
    <property type="entry name" value="ArgJ beta chain, C-terminal domain"/>
    <property type="match status" value="1"/>
</dbReference>
<dbReference type="InterPro" id="IPR002813">
    <property type="entry name" value="Arg_biosynth_ArgJ"/>
</dbReference>
<organism evidence="6 7">
    <name type="scientific">Thalassospira lucentensis</name>
    <dbReference type="NCBI Taxonomy" id="168935"/>
    <lineage>
        <taxon>Bacteria</taxon>
        <taxon>Pseudomonadati</taxon>
        <taxon>Pseudomonadota</taxon>
        <taxon>Alphaproteobacteria</taxon>
        <taxon>Rhodospirillales</taxon>
        <taxon>Thalassospiraceae</taxon>
        <taxon>Thalassospira</taxon>
    </lineage>
</organism>
<evidence type="ECO:0000256" key="4">
    <source>
        <dbReference type="ARBA" id="ARBA00022813"/>
    </source>
</evidence>
<dbReference type="InterPro" id="IPR042195">
    <property type="entry name" value="ArgJ_beta_C"/>
</dbReference>
<dbReference type="InterPro" id="IPR016117">
    <property type="entry name" value="ArgJ-like_dom_sf"/>
</dbReference>
<evidence type="ECO:0000313" key="7">
    <source>
        <dbReference type="Proteomes" id="UP000264753"/>
    </source>
</evidence>